<keyword evidence="3" id="KW-0378">Hydrolase</keyword>
<feature type="domain" description="Enoyl-CoA hydratase/isomerase" evidence="4">
    <location>
        <begin position="19"/>
        <end position="359"/>
    </location>
</feature>
<evidence type="ECO:0000313" key="5">
    <source>
        <dbReference type="EMBL" id="CAG22980.1"/>
    </source>
</evidence>
<dbReference type="CDD" id="cd06558">
    <property type="entry name" value="crotonase-like"/>
    <property type="match status" value="1"/>
</dbReference>
<dbReference type="EC" id="3.1.2.4" evidence="2"/>
<evidence type="ECO:0000259" key="4">
    <source>
        <dbReference type="Pfam" id="PF16113"/>
    </source>
</evidence>
<dbReference type="KEGG" id="ppr:PBPRB1108"/>
<dbReference type="AlphaFoldDB" id="Q6LIA0"/>
<reference evidence="6" key="1">
    <citation type="journal article" date="2005" name="Science">
        <title>Life at depth: Photobacterium profundum genome sequence and expression analysis.</title>
        <authorList>
            <person name="Vezzi A."/>
            <person name="Campanaro S."/>
            <person name="D'Angelo M."/>
            <person name="Simonato F."/>
            <person name="Vitulo N."/>
            <person name="Lauro F.M."/>
            <person name="Cestaro A."/>
            <person name="Malacrida G."/>
            <person name="Simionati B."/>
            <person name="Cannata N."/>
            <person name="Romualdi C."/>
            <person name="Bartlett D.H."/>
            <person name="Valle G."/>
        </authorList>
    </citation>
    <scope>NUCLEOTIDE SEQUENCE [LARGE SCALE GENOMIC DNA]</scope>
    <source>
        <strain evidence="6">ATCC BAA-1253 / SS9</strain>
    </source>
</reference>
<dbReference type="NCBIfam" id="NF004127">
    <property type="entry name" value="PRK05617.1"/>
    <property type="match status" value="1"/>
</dbReference>
<dbReference type="InterPro" id="IPR029045">
    <property type="entry name" value="ClpP/crotonase-like_dom_sf"/>
</dbReference>
<proteinExistence type="predicted"/>
<dbReference type="InterPro" id="IPR045004">
    <property type="entry name" value="ECH_dom"/>
</dbReference>
<evidence type="ECO:0000256" key="2">
    <source>
        <dbReference type="ARBA" id="ARBA00011915"/>
    </source>
</evidence>
<accession>Q6LIA0</accession>
<dbReference type="SUPFAM" id="SSF52096">
    <property type="entry name" value="ClpP/crotonase"/>
    <property type="match status" value="1"/>
</dbReference>
<dbReference type="STRING" id="298386.PBPRB1108"/>
<dbReference type="GO" id="GO:0003860">
    <property type="term" value="F:3-hydroxyisobutyryl-CoA hydrolase activity"/>
    <property type="evidence" value="ECO:0007669"/>
    <property type="project" value="UniProtKB-EC"/>
</dbReference>
<gene>
    <name evidence="5" type="primary">PAAG</name>
    <name evidence="5" type="ordered locus">PBPRB1108</name>
</gene>
<sequence length="377" mass="41405">MTGRVSFEELECDDSEHKIGVAILENTASLNALTFDMLVQLKDKLMTWQDDEHIVSVFLDGAGEKAFCAGGDVRSMYHAMESETVSTSQAFLTDYFAVEYQCDYLIHTYKKPIIAWGDGIVMGGGIGLYIGASHKVVTPKSRLAMPEISIGLYPDVGGTWFLNRLESGIGLFLGLTGASVNASDAISLDLADNFLLSEHKPTILEHLQANSWRGIDDNHAMVSELLDSLSQPIIHHQPASQLVPYFSQIQAACSGNDLNTICQNILAIDGMGQWIETAKHTLEVGSPITAHICFRQVTQCQSLSLAECFKLELSLSVRCGALGEFQEGVRARLIDKNGEPNWLFKTVNEVDTTIIDTLFTSLWSEETHPLAQLDSIT</sequence>
<comment type="catalytic activity">
    <reaction evidence="1">
        <text>3-hydroxy-2-methylpropanoyl-CoA + H2O = 3-hydroxy-2-methylpropanoate + CoA + H(+)</text>
        <dbReference type="Rhea" id="RHEA:20888"/>
        <dbReference type="ChEBI" id="CHEBI:11805"/>
        <dbReference type="ChEBI" id="CHEBI:15377"/>
        <dbReference type="ChEBI" id="CHEBI:15378"/>
        <dbReference type="ChEBI" id="CHEBI:57287"/>
        <dbReference type="ChEBI" id="CHEBI:57340"/>
        <dbReference type="EC" id="3.1.2.4"/>
    </reaction>
</comment>
<evidence type="ECO:0000256" key="1">
    <source>
        <dbReference type="ARBA" id="ARBA00001709"/>
    </source>
</evidence>
<protein>
    <recommendedName>
        <fullName evidence="2">3-hydroxyisobutyryl-CoA hydrolase</fullName>
        <ecNumber evidence="2">3.1.2.4</ecNumber>
    </recommendedName>
</protein>
<dbReference type="GO" id="GO:0005829">
    <property type="term" value="C:cytosol"/>
    <property type="evidence" value="ECO:0007669"/>
    <property type="project" value="TreeGrafter"/>
</dbReference>
<dbReference type="eggNOG" id="COG1024">
    <property type="taxonomic scope" value="Bacteria"/>
</dbReference>
<name>Q6LIA0_PHOPR</name>
<organism evidence="5 6">
    <name type="scientific">Photobacterium profundum (strain SS9)</name>
    <dbReference type="NCBI Taxonomy" id="298386"/>
    <lineage>
        <taxon>Bacteria</taxon>
        <taxon>Pseudomonadati</taxon>
        <taxon>Pseudomonadota</taxon>
        <taxon>Gammaproteobacteria</taxon>
        <taxon>Vibrionales</taxon>
        <taxon>Vibrionaceae</taxon>
        <taxon>Photobacterium</taxon>
    </lineage>
</organism>
<dbReference type="Pfam" id="PF16113">
    <property type="entry name" value="ECH_2"/>
    <property type="match status" value="1"/>
</dbReference>
<dbReference type="HOGENOM" id="CLU_009834_22_1_6"/>
<dbReference type="EMBL" id="CR378678">
    <property type="protein sequence ID" value="CAG22980.1"/>
    <property type="molecule type" value="Genomic_DNA"/>
</dbReference>
<dbReference type="GO" id="GO:0006574">
    <property type="term" value="P:L-valine catabolic process"/>
    <property type="evidence" value="ECO:0007669"/>
    <property type="project" value="TreeGrafter"/>
</dbReference>
<dbReference type="InterPro" id="IPR032259">
    <property type="entry name" value="HIBYL-CoA-H"/>
</dbReference>
<evidence type="ECO:0000313" key="6">
    <source>
        <dbReference type="Proteomes" id="UP000000593"/>
    </source>
</evidence>
<keyword evidence="6" id="KW-1185">Reference proteome</keyword>
<dbReference type="Gene3D" id="3.90.226.10">
    <property type="entry name" value="2-enoyl-CoA Hydratase, Chain A, domain 1"/>
    <property type="match status" value="1"/>
</dbReference>
<dbReference type="PANTHER" id="PTHR43176">
    <property type="entry name" value="3-HYDROXYISOBUTYRYL-COA HYDROLASE-RELATED"/>
    <property type="match status" value="1"/>
</dbReference>
<evidence type="ECO:0000256" key="3">
    <source>
        <dbReference type="ARBA" id="ARBA00022801"/>
    </source>
</evidence>
<dbReference type="RefSeq" id="WP_011221170.1">
    <property type="nucleotide sequence ID" value="NC_006371.1"/>
</dbReference>
<dbReference type="PANTHER" id="PTHR43176:SF3">
    <property type="entry name" value="3-HYDROXYISOBUTYRYL-COA HYDROLASE, MITOCHONDRIAL"/>
    <property type="match status" value="1"/>
</dbReference>
<dbReference type="Proteomes" id="UP000000593">
    <property type="component" value="Chromosome 2"/>
</dbReference>